<dbReference type="InterPro" id="IPR000182">
    <property type="entry name" value="GNAT_dom"/>
</dbReference>
<dbReference type="CDD" id="cd04301">
    <property type="entry name" value="NAT_SF"/>
    <property type="match status" value="1"/>
</dbReference>
<dbReference type="Pfam" id="PF13508">
    <property type="entry name" value="Acetyltransf_7"/>
    <property type="match status" value="1"/>
</dbReference>
<dbReference type="Proteomes" id="UP000294225">
    <property type="component" value="Unassembled WGS sequence"/>
</dbReference>
<sequence length="267" mass="29145">MNSSMKPRARSGPSARSLSPVGPPWVLMVPSESARRRRYIRRKSLPGEPSSLFHRSMEALTRWQRGWSASRGWTDVQRIDDVTVVRIGEPQRRVEYVATEQHATAAAHLALTDCNPPGTSWLAITGPADRVAADLAPLEIVRTDWLMTVRLADQVSYPVPPPYSLELSATPSVVEAQAFGYGEIAAGGRMAVLHTGAVADMIQTDPAHRRRGLARAVMTALAHAARRRSATTAYLAASAEGRRLYKSLGWTTLTPLVVARTSLTSSR</sequence>
<dbReference type="AlphaFoldDB" id="A0A4R0IWK8"/>
<dbReference type="SUPFAM" id="SSF55729">
    <property type="entry name" value="Acyl-CoA N-acyltransferases (Nat)"/>
    <property type="match status" value="1"/>
</dbReference>
<feature type="region of interest" description="Disordered" evidence="1">
    <location>
        <begin position="1"/>
        <end position="23"/>
    </location>
</feature>
<name>A0A4R0IWK8_9ACTN</name>
<feature type="domain" description="N-acetyltransferase" evidence="2">
    <location>
        <begin position="133"/>
        <end position="267"/>
    </location>
</feature>
<comment type="caution">
    <text evidence="3">The sequence shown here is derived from an EMBL/GenBank/DDBJ whole genome shotgun (WGS) entry which is preliminary data.</text>
</comment>
<protein>
    <submittedName>
        <fullName evidence="3">GNAT family N-acetyltransferase</fullName>
    </submittedName>
</protein>
<gene>
    <name evidence="3" type="ORF">E0H92_18235</name>
</gene>
<accession>A0A4R0IWK8</accession>
<evidence type="ECO:0000259" key="2">
    <source>
        <dbReference type="PROSITE" id="PS51186"/>
    </source>
</evidence>
<dbReference type="InterPro" id="IPR016181">
    <property type="entry name" value="Acyl_CoA_acyltransferase"/>
</dbReference>
<dbReference type="Gene3D" id="3.40.630.30">
    <property type="match status" value="1"/>
</dbReference>
<proteinExistence type="predicted"/>
<keyword evidence="3" id="KW-0808">Transferase</keyword>
<evidence type="ECO:0000313" key="4">
    <source>
        <dbReference type="Proteomes" id="UP000294225"/>
    </source>
</evidence>
<organism evidence="3 4">
    <name type="scientific">Kribbella speibonae</name>
    <dbReference type="NCBI Taxonomy" id="1572660"/>
    <lineage>
        <taxon>Bacteria</taxon>
        <taxon>Bacillati</taxon>
        <taxon>Actinomycetota</taxon>
        <taxon>Actinomycetes</taxon>
        <taxon>Propionibacteriales</taxon>
        <taxon>Kribbellaceae</taxon>
        <taxon>Kribbella</taxon>
    </lineage>
</organism>
<dbReference type="PROSITE" id="PS51186">
    <property type="entry name" value="GNAT"/>
    <property type="match status" value="1"/>
</dbReference>
<evidence type="ECO:0000313" key="3">
    <source>
        <dbReference type="EMBL" id="TCC38371.1"/>
    </source>
</evidence>
<dbReference type="GO" id="GO:0016747">
    <property type="term" value="F:acyltransferase activity, transferring groups other than amino-acyl groups"/>
    <property type="evidence" value="ECO:0007669"/>
    <property type="project" value="InterPro"/>
</dbReference>
<dbReference type="EMBL" id="SJKC01000002">
    <property type="protein sequence ID" value="TCC38371.1"/>
    <property type="molecule type" value="Genomic_DNA"/>
</dbReference>
<evidence type="ECO:0000256" key="1">
    <source>
        <dbReference type="SAM" id="MobiDB-lite"/>
    </source>
</evidence>
<reference evidence="3 4" key="1">
    <citation type="submission" date="2019-02" db="EMBL/GenBank/DDBJ databases">
        <title>Kribbella capetownensis sp. nov. and Kribbella speibonae sp. nov., isolated from soil.</title>
        <authorList>
            <person name="Curtis S.M."/>
            <person name="Norton I."/>
            <person name="Everest G.J."/>
            <person name="Meyers P.R."/>
        </authorList>
    </citation>
    <scope>NUCLEOTIDE SEQUENCE [LARGE SCALE GENOMIC DNA]</scope>
    <source>
        <strain evidence="3 4">YM55</strain>
    </source>
</reference>